<keyword evidence="4 6" id="KW-1133">Transmembrane helix</keyword>
<evidence type="ECO:0000256" key="5">
    <source>
        <dbReference type="ARBA" id="ARBA00023136"/>
    </source>
</evidence>
<reference evidence="7" key="1">
    <citation type="submission" date="2022-11" db="EMBL/GenBank/DDBJ databases">
        <authorList>
            <person name="Morgan W.R."/>
            <person name="Tartar A."/>
        </authorList>
    </citation>
    <scope>NUCLEOTIDE SEQUENCE</scope>
    <source>
        <strain evidence="7">ARSEF 373</strain>
    </source>
</reference>
<feature type="transmembrane region" description="Helical" evidence="6">
    <location>
        <begin position="284"/>
        <end position="304"/>
    </location>
</feature>
<comment type="caution">
    <text evidence="7">The sequence shown here is derived from an EMBL/GenBank/DDBJ whole genome shotgun (WGS) entry which is preliminary data.</text>
</comment>
<evidence type="ECO:0000256" key="2">
    <source>
        <dbReference type="ARBA" id="ARBA00007168"/>
    </source>
</evidence>
<feature type="transmembrane region" description="Helical" evidence="6">
    <location>
        <begin position="88"/>
        <end position="110"/>
    </location>
</feature>
<keyword evidence="5 6" id="KW-0472">Membrane</keyword>
<comment type="similarity">
    <text evidence="2 6">Belongs to the CTL (choline transporter-like) family.</text>
</comment>
<reference evidence="7" key="2">
    <citation type="journal article" date="2023" name="Microbiol Resour">
        <title>Decontamination and Annotation of the Draft Genome Sequence of the Oomycete Lagenidium giganteum ARSEF 373.</title>
        <authorList>
            <person name="Morgan W.R."/>
            <person name="Tartar A."/>
        </authorList>
    </citation>
    <scope>NUCLEOTIDE SEQUENCE</scope>
    <source>
        <strain evidence="7">ARSEF 373</strain>
    </source>
</reference>
<dbReference type="GO" id="GO:0005886">
    <property type="term" value="C:plasma membrane"/>
    <property type="evidence" value="ECO:0007669"/>
    <property type="project" value="UniProtKB-SubCell"/>
</dbReference>
<comment type="subcellular location">
    <subcellularLocation>
        <location evidence="6">Cell membrane</location>
        <topology evidence="6">Multi-pass membrane protein</topology>
    </subcellularLocation>
    <subcellularLocation>
        <location evidence="1">Membrane</location>
        <topology evidence="1">Multi-pass membrane protein</topology>
    </subcellularLocation>
</comment>
<dbReference type="Proteomes" id="UP001146120">
    <property type="component" value="Unassembled WGS sequence"/>
</dbReference>
<feature type="transmembrane region" description="Helical" evidence="6">
    <location>
        <begin position="373"/>
        <end position="397"/>
    </location>
</feature>
<gene>
    <name evidence="7" type="ORF">N0F65_001496</name>
</gene>
<evidence type="ECO:0000313" key="7">
    <source>
        <dbReference type="EMBL" id="DBA00301.1"/>
    </source>
</evidence>
<feature type="transmembrane region" description="Helical" evidence="6">
    <location>
        <begin position="227"/>
        <end position="244"/>
    </location>
</feature>
<dbReference type="PANTHER" id="PTHR12385">
    <property type="entry name" value="CHOLINE TRANSPORTER-LIKE (SLC FAMILY 44)"/>
    <property type="match status" value="1"/>
</dbReference>
<keyword evidence="8" id="KW-1185">Reference proteome</keyword>
<protein>
    <recommendedName>
        <fullName evidence="6">Choline transporter-like protein</fullName>
    </recommendedName>
</protein>
<dbReference type="GO" id="GO:0022857">
    <property type="term" value="F:transmembrane transporter activity"/>
    <property type="evidence" value="ECO:0007669"/>
    <property type="project" value="UniProtKB-UniRule"/>
</dbReference>
<dbReference type="AlphaFoldDB" id="A0AAV2Z1X7"/>
<dbReference type="InterPro" id="IPR007603">
    <property type="entry name" value="Choline_transptr-like"/>
</dbReference>
<evidence type="ECO:0000256" key="1">
    <source>
        <dbReference type="ARBA" id="ARBA00004141"/>
    </source>
</evidence>
<evidence type="ECO:0000256" key="4">
    <source>
        <dbReference type="ARBA" id="ARBA00022989"/>
    </source>
</evidence>
<feature type="transmembrane region" description="Helical" evidence="6">
    <location>
        <begin position="144"/>
        <end position="163"/>
    </location>
</feature>
<evidence type="ECO:0000256" key="6">
    <source>
        <dbReference type="RuleBase" id="RU368066"/>
    </source>
</evidence>
<evidence type="ECO:0000256" key="3">
    <source>
        <dbReference type="ARBA" id="ARBA00022692"/>
    </source>
</evidence>
<comment type="function">
    <text evidence="6">Choline transporter.</text>
</comment>
<feature type="transmembrane region" description="Helical" evidence="6">
    <location>
        <begin position="117"/>
        <end position="138"/>
    </location>
</feature>
<dbReference type="Pfam" id="PF04515">
    <property type="entry name" value="Choline_transpo"/>
    <property type="match status" value="1"/>
</dbReference>
<keyword evidence="3 6" id="KW-0812">Transmembrane</keyword>
<proteinExistence type="inferred from homology"/>
<dbReference type="EMBL" id="DAKRPA010000066">
    <property type="protein sequence ID" value="DBA00301.1"/>
    <property type="molecule type" value="Genomic_DNA"/>
</dbReference>
<feature type="transmembrane region" description="Helical" evidence="6">
    <location>
        <begin position="417"/>
        <end position="436"/>
    </location>
</feature>
<feature type="transmembrane region" description="Helical" evidence="6">
    <location>
        <begin position="192"/>
        <end position="215"/>
    </location>
</feature>
<accession>A0AAV2Z1X7</accession>
<organism evidence="7 8">
    <name type="scientific">Lagenidium giganteum</name>
    <dbReference type="NCBI Taxonomy" id="4803"/>
    <lineage>
        <taxon>Eukaryota</taxon>
        <taxon>Sar</taxon>
        <taxon>Stramenopiles</taxon>
        <taxon>Oomycota</taxon>
        <taxon>Peronosporomycetes</taxon>
        <taxon>Pythiales</taxon>
        <taxon>Pythiaceae</taxon>
    </lineage>
</organism>
<evidence type="ECO:0000313" key="8">
    <source>
        <dbReference type="Proteomes" id="UP001146120"/>
    </source>
</evidence>
<feature type="transmembrane region" description="Helical" evidence="6">
    <location>
        <begin position="42"/>
        <end position="63"/>
    </location>
</feature>
<name>A0AAV2Z1X7_9STRA</name>
<dbReference type="PANTHER" id="PTHR12385:SF4">
    <property type="entry name" value="PROTEIN PNS1"/>
    <property type="match status" value="1"/>
</dbReference>
<sequence>MELEQTDTHALLADDRCGEGSEDTEHLIPRAYAGGGEHRDRIFALVFFGNLGVISFIAVFFGLPNASHIHFTKHRDDSGPAMSHGVRIFLVFIATSLIGAITSAAWLQVLQRYAKEVITYTLNLSIGMLLLLSGMAFFNSSTSGRAIAFINLFLAMMVIAYYARIRPAIAFAASNLAMASRLLFEFPRLVQAAYVALAAQAVWILIWSLAVIGVLAKAVDNLHDSGTFGNFCFFFMLLSLYWFVHVARNVVHCVTAGVVGEWWFGAHDENTVVRAQTRALTSSLGSICLGSLVVAVLNALETLLMSTPRRKGSRSANACLECIIRLVQRNAQYFNKFAFCQVAIYGKDFQTAGYDSLVLFRARGWTALMSDNLVSSVLSIGCLVVGVTSGVIGSAWAHVALQCSAKEAVAYPHECETFNVILLTFVACSSIGYAMCGLVSSILDSNVATIFVCFAEDPAALARSNPQEHTRLVDAWSRLKPELLMVYPTQQV</sequence>